<comment type="caution">
    <text evidence="3">The sequence shown here is derived from an EMBL/GenBank/DDBJ whole genome shotgun (WGS) entry which is preliminary data.</text>
</comment>
<dbReference type="GO" id="GO:0016151">
    <property type="term" value="F:nickel cation binding"/>
    <property type="evidence" value="ECO:0007669"/>
    <property type="project" value="InterPro"/>
</dbReference>
<protein>
    <submittedName>
        <fullName evidence="3">Urease accessory protein</fullName>
    </submittedName>
</protein>
<evidence type="ECO:0000256" key="2">
    <source>
        <dbReference type="SAM" id="MobiDB-lite"/>
    </source>
</evidence>
<reference evidence="4" key="1">
    <citation type="submission" date="2018-04" db="EMBL/GenBank/DDBJ databases">
        <authorList>
            <person name="Liu S."/>
            <person name="Wang Z."/>
            <person name="Li J."/>
        </authorList>
    </citation>
    <scope>NUCLEOTIDE SEQUENCE [LARGE SCALE GENOMIC DNA]</scope>
    <source>
        <strain evidence="4">S1194</strain>
    </source>
</reference>
<evidence type="ECO:0000313" key="3">
    <source>
        <dbReference type="EMBL" id="PWB96471.1"/>
    </source>
</evidence>
<name>A0A2U1SXV7_9MICO</name>
<evidence type="ECO:0000256" key="1">
    <source>
        <dbReference type="ARBA" id="ARBA00023186"/>
    </source>
</evidence>
<dbReference type="InterPro" id="IPR002669">
    <property type="entry name" value="UreD"/>
</dbReference>
<organism evidence="3 4">
    <name type="scientific">Homoserinimonas hongtaonis</name>
    <dbReference type="NCBI Taxonomy" id="2079791"/>
    <lineage>
        <taxon>Bacteria</taxon>
        <taxon>Bacillati</taxon>
        <taxon>Actinomycetota</taxon>
        <taxon>Actinomycetes</taxon>
        <taxon>Micrococcales</taxon>
        <taxon>Microbacteriaceae</taxon>
        <taxon>Homoserinimonas</taxon>
    </lineage>
</organism>
<sequence length="285" mass="29685">MTDIHLTADAGRARLTTRAGALVPRVIEIGPDSARVALVAGGALLLGGDSVRVSITVGVGCTLELEDIGGTVAYNADGRGSEWFVDATVEENALLLWHGLPFVVADGANVDRRTVIDLRGHGALACLRETIVLGRTGERGGTIGLRTTVQAMTHTEASAQAHTEAIFVEHLTVSGTDPVPGVLGDNRVLDSVLLLGTRAPADAAGRVARDSPCTEVFELEGEGSITRSLHHEAHRSLLSPVWESWRAHARSIHVAPVAPARSANTLSAGTASTSSLSSSQIGTHL</sequence>
<keyword evidence="4" id="KW-1185">Reference proteome</keyword>
<feature type="compositionally biased region" description="Low complexity" evidence="2">
    <location>
        <begin position="262"/>
        <end position="279"/>
    </location>
</feature>
<accession>A0A2U1SXV7</accession>
<evidence type="ECO:0000313" key="4">
    <source>
        <dbReference type="Proteomes" id="UP000244978"/>
    </source>
</evidence>
<gene>
    <name evidence="3" type="ORF">DF220_00380</name>
</gene>
<dbReference type="EMBL" id="QEEX01000001">
    <property type="protein sequence ID" value="PWB96471.1"/>
    <property type="molecule type" value="Genomic_DNA"/>
</dbReference>
<feature type="region of interest" description="Disordered" evidence="2">
    <location>
        <begin position="262"/>
        <end position="285"/>
    </location>
</feature>
<proteinExistence type="predicted"/>
<dbReference type="Pfam" id="PF01774">
    <property type="entry name" value="UreD"/>
    <property type="match status" value="1"/>
</dbReference>
<keyword evidence="1" id="KW-0143">Chaperone</keyword>
<dbReference type="Proteomes" id="UP000244978">
    <property type="component" value="Unassembled WGS sequence"/>
</dbReference>
<dbReference type="RefSeq" id="WP_108996669.1">
    <property type="nucleotide sequence ID" value="NZ_QEEX01000001.1"/>
</dbReference>
<dbReference type="AlphaFoldDB" id="A0A2U1SXV7"/>